<comment type="caution">
    <text evidence="2">The sequence shown here is derived from an EMBL/GenBank/DDBJ whole genome shotgun (WGS) entry which is preliminary data.</text>
</comment>
<reference evidence="2 3" key="1">
    <citation type="submission" date="2024-04" db="EMBL/GenBank/DDBJ databases">
        <title>Phyllosticta paracitricarpa is synonymous to the EU quarantine fungus P. citricarpa based on phylogenomic analyses.</title>
        <authorList>
            <consortium name="Lawrence Berkeley National Laboratory"/>
            <person name="Van Ingen-Buijs V.A."/>
            <person name="Van Westerhoven A.C."/>
            <person name="Haridas S."/>
            <person name="Skiadas P."/>
            <person name="Martin F."/>
            <person name="Groenewald J.Z."/>
            <person name="Crous P.W."/>
            <person name="Seidl M.F."/>
        </authorList>
    </citation>
    <scope>NUCLEOTIDE SEQUENCE [LARGE SCALE GENOMIC DNA]</scope>
    <source>
        <strain evidence="2 3">CBS 123374</strain>
    </source>
</reference>
<dbReference type="EMBL" id="JBBWRZ010000009">
    <property type="protein sequence ID" value="KAK8229126.1"/>
    <property type="molecule type" value="Genomic_DNA"/>
</dbReference>
<gene>
    <name evidence="2" type="ORF">HDK90DRAFT_347895</name>
</gene>
<name>A0ABR1YGH0_9PEZI</name>
<feature type="region of interest" description="Disordered" evidence="1">
    <location>
        <begin position="231"/>
        <end position="266"/>
    </location>
</feature>
<feature type="region of interest" description="Disordered" evidence="1">
    <location>
        <begin position="164"/>
        <end position="190"/>
    </location>
</feature>
<sequence>MGANTSATVPFWRNSYTSPGAVDAVQTVILPRPDTVLNERAFDMAPLYGLPADNIWKLDRRDAEPSLTTTEVIYVTIRPVPVNEAPFPPEDDVELGRNLNNNGKRDILARQEYATVPASPATAVVEQLPTATTDWPEFSLMTGAVSTLRFDQKSLISEEEMMHYSPPTPRRVGQNVDFPGEGRPHRRRDGIHGRITLPLTAAVIPAPLDPVLGQPEWHPTVPDNKFHWTQRQEAVEKTKSKRSEAAASEKGLENTTPSACAEQDKPGAEASSLVVLDWANDGQTSTAAYVGADEEYSSIPTVYHHVHSIVSSSSSAWNGTATTVTTTMMMPTTLISVSTVSTPITTSVYVSIPLSSTSSSSASSTSTADWSSQGSSSTLSTSYLSPSSSTPTTNASSSAATTPSSASSLAPSAANAGAAISAGGKGGAALALALWCSWLVGEVVDVGGAVLVE</sequence>
<feature type="compositionally biased region" description="Basic and acidic residues" evidence="1">
    <location>
        <begin position="233"/>
        <end position="244"/>
    </location>
</feature>
<proteinExistence type="predicted"/>
<evidence type="ECO:0000256" key="1">
    <source>
        <dbReference type="SAM" id="MobiDB-lite"/>
    </source>
</evidence>
<evidence type="ECO:0000313" key="2">
    <source>
        <dbReference type="EMBL" id="KAK8229126.1"/>
    </source>
</evidence>
<dbReference type="Proteomes" id="UP001492380">
    <property type="component" value="Unassembled WGS sequence"/>
</dbReference>
<accession>A0ABR1YGH0</accession>
<organism evidence="2 3">
    <name type="scientific">Phyllosticta capitalensis</name>
    <dbReference type="NCBI Taxonomy" id="121624"/>
    <lineage>
        <taxon>Eukaryota</taxon>
        <taxon>Fungi</taxon>
        <taxon>Dikarya</taxon>
        <taxon>Ascomycota</taxon>
        <taxon>Pezizomycotina</taxon>
        <taxon>Dothideomycetes</taxon>
        <taxon>Dothideomycetes incertae sedis</taxon>
        <taxon>Botryosphaeriales</taxon>
        <taxon>Phyllostictaceae</taxon>
        <taxon>Phyllosticta</taxon>
    </lineage>
</organism>
<keyword evidence="3" id="KW-1185">Reference proteome</keyword>
<protein>
    <submittedName>
        <fullName evidence="2">Uncharacterized protein</fullName>
    </submittedName>
</protein>
<feature type="region of interest" description="Disordered" evidence="1">
    <location>
        <begin position="355"/>
        <end position="406"/>
    </location>
</feature>
<evidence type="ECO:0000313" key="3">
    <source>
        <dbReference type="Proteomes" id="UP001492380"/>
    </source>
</evidence>